<feature type="non-terminal residue" evidence="5">
    <location>
        <position position="1"/>
    </location>
</feature>
<keyword evidence="2" id="KW-0560">Oxidoreductase</keyword>
<dbReference type="Proteomes" id="UP000070589">
    <property type="component" value="Unassembled WGS sequence"/>
</dbReference>
<comment type="caution">
    <text evidence="5">The sequence shown here is derived from an EMBL/GenBank/DDBJ whole genome shotgun (WGS) entry which is preliminary data.</text>
</comment>
<evidence type="ECO:0000313" key="5">
    <source>
        <dbReference type="EMBL" id="KXA89295.1"/>
    </source>
</evidence>
<feature type="compositionally biased region" description="Low complexity" evidence="3">
    <location>
        <begin position="60"/>
        <end position="77"/>
    </location>
</feature>
<accession>A0A133U539</accession>
<dbReference type="InterPro" id="IPR011766">
    <property type="entry name" value="TPP_enzyme_TPP-bd"/>
</dbReference>
<evidence type="ECO:0000256" key="3">
    <source>
        <dbReference type="SAM" id="MobiDB-lite"/>
    </source>
</evidence>
<dbReference type="PANTHER" id="PTHR42897">
    <property type="entry name" value="PYRUVATE SYNTHASE SUBUNIT PORB"/>
    <property type="match status" value="1"/>
</dbReference>
<name>A0A133U539_9EURY</name>
<feature type="region of interest" description="Disordered" evidence="3">
    <location>
        <begin position="55"/>
        <end position="77"/>
    </location>
</feature>
<keyword evidence="6" id="KW-1185">Reference proteome</keyword>
<feature type="domain" description="Thiamine pyrophosphate enzyme TPP-binding" evidence="4">
    <location>
        <begin position="10"/>
        <end position="129"/>
    </location>
</feature>
<evidence type="ECO:0000259" key="4">
    <source>
        <dbReference type="Pfam" id="PF02775"/>
    </source>
</evidence>
<organism evidence="5 6">
    <name type="scientific">candidate division MSBL1 archaeon SCGC-AAA259D14</name>
    <dbReference type="NCBI Taxonomy" id="1698261"/>
    <lineage>
        <taxon>Archaea</taxon>
        <taxon>Methanobacteriati</taxon>
        <taxon>Methanobacteriota</taxon>
        <taxon>candidate division MSBL1</taxon>
    </lineage>
</organism>
<dbReference type="PATRIC" id="fig|1698261.3.peg.747"/>
<protein>
    <recommendedName>
        <fullName evidence="4">Thiamine pyrophosphate enzyme TPP-binding domain-containing protein</fullName>
    </recommendedName>
</protein>
<dbReference type="GO" id="GO:0006082">
    <property type="term" value="P:organic acid metabolic process"/>
    <property type="evidence" value="ECO:0007669"/>
    <property type="project" value="UniProtKB-ARBA"/>
</dbReference>
<dbReference type="Gene3D" id="3.40.50.970">
    <property type="match status" value="1"/>
</dbReference>
<gene>
    <name evidence="5" type="ORF">AKJ62_03390</name>
</gene>
<dbReference type="InterPro" id="IPR029061">
    <property type="entry name" value="THDP-binding"/>
</dbReference>
<dbReference type="GO" id="GO:0016491">
    <property type="term" value="F:oxidoreductase activity"/>
    <property type="evidence" value="ECO:0007669"/>
    <property type="project" value="UniProtKB-KW"/>
</dbReference>
<dbReference type="Pfam" id="PF02775">
    <property type="entry name" value="TPP_enzyme_C"/>
    <property type="match status" value="1"/>
</dbReference>
<dbReference type="PANTHER" id="PTHR42897:SF1">
    <property type="entry name" value="2-OXOACID OXIDOREDUCTASE (FERREDOXIN)"/>
    <property type="match status" value="1"/>
</dbReference>
<evidence type="ECO:0000313" key="6">
    <source>
        <dbReference type="Proteomes" id="UP000070589"/>
    </source>
</evidence>
<proteinExistence type="predicted"/>
<reference evidence="5 6" key="1">
    <citation type="journal article" date="2016" name="Sci. Rep.">
        <title>Metabolic traits of an uncultured archaeal lineage -MSBL1- from brine pools of the Red Sea.</title>
        <authorList>
            <person name="Mwirichia R."/>
            <person name="Alam I."/>
            <person name="Rashid M."/>
            <person name="Vinu M."/>
            <person name="Ba-Alawi W."/>
            <person name="Anthony Kamau A."/>
            <person name="Kamanda Ngugi D."/>
            <person name="Goker M."/>
            <person name="Klenk H.P."/>
            <person name="Bajic V."/>
            <person name="Stingl U."/>
        </authorList>
    </citation>
    <scope>NUCLEOTIDE SEQUENCE [LARGE SCALE GENOMIC DNA]</scope>
    <source>
        <strain evidence="5">SCGC-AAA259D14</strain>
    </source>
</reference>
<dbReference type="SUPFAM" id="SSF52518">
    <property type="entry name" value="Thiamin diphosphate-binding fold (THDP-binding)"/>
    <property type="match status" value="1"/>
</dbReference>
<dbReference type="AlphaFoldDB" id="A0A133U539"/>
<evidence type="ECO:0000256" key="1">
    <source>
        <dbReference type="ARBA" id="ARBA00011595"/>
    </source>
</evidence>
<dbReference type="EMBL" id="LHXL01000044">
    <property type="protein sequence ID" value="KXA89295.1"/>
    <property type="molecule type" value="Genomic_DNA"/>
</dbReference>
<evidence type="ECO:0000256" key="2">
    <source>
        <dbReference type="ARBA" id="ARBA00023002"/>
    </source>
</evidence>
<dbReference type="InterPro" id="IPR051479">
    <property type="entry name" value="PorB-like"/>
</dbReference>
<dbReference type="GO" id="GO:0044272">
    <property type="term" value="P:sulfur compound biosynthetic process"/>
    <property type="evidence" value="ECO:0007669"/>
    <property type="project" value="UniProtKB-ARBA"/>
</dbReference>
<comment type="subunit">
    <text evidence="1">Heterotetramer of one alpha, one beta, one delta and one gamma chain.</text>
</comment>
<sequence length="216" mass="24110">QAGLEKKGMKDTIVTSLAGDGGTADIGFQALSASAERNDNILYICIDNESYANTGVQGSGTTPRGATTTTTPAGVRAPYGKESRKKDLFKIVTDHMVPYAATATVGYIKDFREKIKKAKEEKGFRFLHVLAPCVQGWGFPMNKTVEYSQLAVKSRAFVLAESKKGKIKVTKKVSKVPVKEYIEGQNRFKHLNEEQIEEIQEEVDEYWETYRPYVQE</sequence>
<dbReference type="GO" id="GO:0030976">
    <property type="term" value="F:thiamine pyrophosphate binding"/>
    <property type="evidence" value="ECO:0007669"/>
    <property type="project" value="InterPro"/>
</dbReference>